<dbReference type="AlphaFoldDB" id="A0AAQ3QQU2"/>
<dbReference type="Proteomes" id="UP001304300">
    <property type="component" value="Chromosome"/>
</dbReference>
<dbReference type="PROSITE" id="PS51257">
    <property type="entry name" value="PROKAR_LIPOPROTEIN"/>
    <property type="match status" value="1"/>
</dbReference>
<name>A0AAQ3QQU2_9BACT</name>
<dbReference type="RefSeq" id="WP_317832736.1">
    <property type="nucleotide sequence ID" value="NZ_CP136920.1"/>
</dbReference>
<feature type="signal peptide" evidence="2">
    <location>
        <begin position="1"/>
        <end position="22"/>
    </location>
</feature>
<keyword evidence="1" id="KW-0812">Transmembrane</keyword>
<evidence type="ECO:0000313" key="3">
    <source>
        <dbReference type="EMBL" id="WOO40613.1"/>
    </source>
</evidence>
<feature type="transmembrane region" description="Helical" evidence="1">
    <location>
        <begin position="203"/>
        <end position="220"/>
    </location>
</feature>
<keyword evidence="1" id="KW-0472">Membrane</keyword>
<proteinExistence type="predicted"/>
<protein>
    <recommendedName>
        <fullName evidence="5">PEP-CTERM protein-sorting domain-containing protein</fullName>
    </recommendedName>
</protein>
<accession>A0AAQ3QQU2</accession>
<evidence type="ECO:0000313" key="4">
    <source>
        <dbReference type="Proteomes" id="UP001304300"/>
    </source>
</evidence>
<organism evidence="3 4">
    <name type="scientific">Rubellicoccus peritrichatus</name>
    <dbReference type="NCBI Taxonomy" id="3080537"/>
    <lineage>
        <taxon>Bacteria</taxon>
        <taxon>Pseudomonadati</taxon>
        <taxon>Verrucomicrobiota</taxon>
        <taxon>Opitutia</taxon>
        <taxon>Puniceicoccales</taxon>
        <taxon>Cerasicoccaceae</taxon>
        <taxon>Rubellicoccus</taxon>
    </lineage>
</organism>
<gene>
    <name evidence="3" type="ORF">RZN69_18480</name>
</gene>
<feature type="chain" id="PRO_5042911237" description="PEP-CTERM protein-sorting domain-containing protein" evidence="2">
    <location>
        <begin position="23"/>
        <end position="225"/>
    </location>
</feature>
<keyword evidence="4" id="KW-1185">Reference proteome</keyword>
<evidence type="ECO:0000256" key="1">
    <source>
        <dbReference type="SAM" id="Phobius"/>
    </source>
</evidence>
<evidence type="ECO:0008006" key="5">
    <source>
        <dbReference type="Google" id="ProtNLM"/>
    </source>
</evidence>
<sequence length="225" mass="23217">MRKKILSLALLSLAACSSGVSAATINYGSAFNIVDQNSVDTSFGTIEYAYNFSLEETTTDVNGVTFTGIHLDGINSSPDGNISYITGGSTSDASATIPGGTNAGLATLLGGGTFTGGNASAEITLNNLTIGNKYQVQLFSFQTNSGEQFSVDGNLLDPQSGTLGQTIIGTFTADAETQTINTSGSQQFAVGNGLVLVRVPEQSSFAVVAGLLTVSIVVFTRRRRS</sequence>
<keyword evidence="1" id="KW-1133">Transmembrane helix</keyword>
<evidence type="ECO:0000256" key="2">
    <source>
        <dbReference type="SAM" id="SignalP"/>
    </source>
</evidence>
<dbReference type="EMBL" id="CP136920">
    <property type="protein sequence ID" value="WOO40613.1"/>
    <property type="molecule type" value="Genomic_DNA"/>
</dbReference>
<dbReference type="KEGG" id="puo:RZN69_18480"/>
<reference evidence="3 4" key="1">
    <citation type="submission" date="2023-10" db="EMBL/GenBank/DDBJ databases">
        <title>Rubellicoccus peritrichatus gen. nov., sp. nov., isolated from an algae of coral reef tank.</title>
        <authorList>
            <person name="Luo J."/>
        </authorList>
    </citation>
    <scope>NUCLEOTIDE SEQUENCE [LARGE SCALE GENOMIC DNA]</scope>
    <source>
        <strain evidence="3 4">CR14</strain>
    </source>
</reference>
<keyword evidence="2" id="KW-0732">Signal</keyword>